<dbReference type="EMBL" id="CADIKK010000059">
    <property type="protein sequence ID" value="CAB3808483.1"/>
    <property type="molecule type" value="Genomic_DNA"/>
</dbReference>
<evidence type="ECO:0000313" key="1">
    <source>
        <dbReference type="EMBL" id="CAB3808483.1"/>
    </source>
</evidence>
<reference evidence="1 2" key="1">
    <citation type="submission" date="2020-04" db="EMBL/GenBank/DDBJ databases">
        <authorList>
            <person name="De Canck E."/>
        </authorList>
    </citation>
    <scope>NUCLEOTIDE SEQUENCE [LARGE SCALE GENOMIC DNA]</scope>
    <source>
        <strain evidence="1 2">LMG 28614</strain>
    </source>
</reference>
<dbReference type="Proteomes" id="UP000494365">
    <property type="component" value="Unassembled WGS sequence"/>
</dbReference>
<gene>
    <name evidence="1" type="ORF">LMG28614_06817</name>
</gene>
<evidence type="ECO:0000313" key="2">
    <source>
        <dbReference type="Proteomes" id="UP000494365"/>
    </source>
</evidence>
<dbReference type="AlphaFoldDB" id="A0A6S7BPU5"/>
<accession>A0A6S7BPU5</accession>
<sequence>MLRCEICPVTPTDGRCRNWKGEEIRELAIGPSCGLANRLIFAKGEAFRESLERLSTAEVREFGIKMASGGRKSPSDAVCVEAAF</sequence>
<organism evidence="1 2">
    <name type="scientific">Paraburkholderia ultramafica</name>
    <dbReference type="NCBI Taxonomy" id="1544867"/>
    <lineage>
        <taxon>Bacteria</taxon>
        <taxon>Pseudomonadati</taxon>
        <taxon>Pseudomonadota</taxon>
        <taxon>Betaproteobacteria</taxon>
        <taxon>Burkholderiales</taxon>
        <taxon>Burkholderiaceae</taxon>
        <taxon>Paraburkholderia</taxon>
    </lineage>
</organism>
<name>A0A6S7BPU5_9BURK</name>
<protein>
    <submittedName>
        <fullName evidence="1">Uncharacterized protein</fullName>
    </submittedName>
</protein>
<keyword evidence="2" id="KW-1185">Reference proteome</keyword>
<proteinExistence type="predicted"/>